<reference evidence="2" key="1">
    <citation type="journal article" date="2020" name="Stud. Mycol.">
        <title>101 Dothideomycetes genomes: a test case for predicting lifestyles and emergence of pathogens.</title>
        <authorList>
            <person name="Haridas S."/>
            <person name="Albert R."/>
            <person name="Binder M."/>
            <person name="Bloem J."/>
            <person name="Labutti K."/>
            <person name="Salamov A."/>
            <person name="Andreopoulos B."/>
            <person name="Baker S."/>
            <person name="Barry K."/>
            <person name="Bills G."/>
            <person name="Bluhm B."/>
            <person name="Cannon C."/>
            <person name="Castanera R."/>
            <person name="Culley D."/>
            <person name="Daum C."/>
            <person name="Ezra D."/>
            <person name="Gonzalez J."/>
            <person name="Henrissat B."/>
            <person name="Kuo A."/>
            <person name="Liang C."/>
            <person name="Lipzen A."/>
            <person name="Lutzoni F."/>
            <person name="Magnuson J."/>
            <person name="Mondo S."/>
            <person name="Nolan M."/>
            <person name="Ohm R."/>
            <person name="Pangilinan J."/>
            <person name="Park H.-J."/>
            <person name="Ramirez L."/>
            <person name="Alfaro M."/>
            <person name="Sun H."/>
            <person name="Tritt A."/>
            <person name="Yoshinaga Y."/>
            <person name="Zwiers L.-H."/>
            <person name="Turgeon B."/>
            <person name="Goodwin S."/>
            <person name="Spatafora J."/>
            <person name="Crous P."/>
            <person name="Grigoriev I."/>
        </authorList>
    </citation>
    <scope>NUCLEOTIDE SEQUENCE</scope>
    <source>
        <strain evidence="2">ATCC 36951</strain>
    </source>
</reference>
<evidence type="ECO:0000256" key="1">
    <source>
        <dbReference type="SAM" id="MobiDB-lite"/>
    </source>
</evidence>
<gene>
    <name evidence="2" type="ORF">M409DRAFT_18688</name>
</gene>
<accession>A0A6A6CX18</accession>
<protein>
    <submittedName>
        <fullName evidence="2">Uncharacterized protein</fullName>
    </submittedName>
</protein>
<dbReference type="RefSeq" id="XP_033672464.1">
    <property type="nucleotide sequence ID" value="XM_033804606.1"/>
</dbReference>
<keyword evidence="3" id="KW-1185">Reference proteome</keyword>
<organism evidence="2 3">
    <name type="scientific">Zasmidium cellare ATCC 36951</name>
    <dbReference type="NCBI Taxonomy" id="1080233"/>
    <lineage>
        <taxon>Eukaryota</taxon>
        <taxon>Fungi</taxon>
        <taxon>Dikarya</taxon>
        <taxon>Ascomycota</taxon>
        <taxon>Pezizomycotina</taxon>
        <taxon>Dothideomycetes</taxon>
        <taxon>Dothideomycetidae</taxon>
        <taxon>Mycosphaerellales</taxon>
        <taxon>Mycosphaerellaceae</taxon>
        <taxon>Zasmidium</taxon>
    </lineage>
</organism>
<evidence type="ECO:0000313" key="3">
    <source>
        <dbReference type="Proteomes" id="UP000799537"/>
    </source>
</evidence>
<dbReference type="EMBL" id="ML993583">
    <property type="protein sequence ID" value="KAF2171575.1"/>
    <property type="molecule type" value="Genomic_DNA"/>
</dbReference>
<name>A0A6A6CX18_ZASCE</name>
<dbReference type="GeneID" id="54557878"/>
<dbReference type="AlphaFoldDB" id="A0A6A6CX18"/>
<dbReference type="Proteomes" id="UP000799537">
    <property type="component" value="Unassembled WGS sequence"/>
</dbReference>
<feature type="region of interest" description="Disordered" evidence="1">
    <location>
        <begin position="72"/>
        <end position="104"/>
    </location>
</feature>
<proteinExistence type="predicted"/>
<evidence type="ECO:0000313" key="2">
    <source>
        <dbReference type="EMBL" id="KAF2171575.1"/>
    </source>
</evidence>
<sequence>MPHIAGSSPAPIVDTLWDVRGYVAFLERPELSSIADYNADPELNPDNVQKYIKVRGYYETFWSGLARSVLPDGPSDTGDPDIYRNTEYWKPQPTLPSSAKEAQKEELFGSSSEWPVTLLVRRDHGSQPRSVRVPEKLVTLLIIAASVGSAVQRG</sequence>